<accession>A0ABW0L094</accession>
<comment type="caution">
    <text evidence="4">The sequence shown here is derived from an EMBL/GenBank/DDBJ whole genome shotgun (WGS) entry which is preliminary data.</text>
</comment>
<organism evidence="4 5">
    <name type="scientific">Massilia niabensis</name>
    <dbReference type="NCBI Taxonomy" id="544910"/>
    <lineage>
        <taxon>Bacteria</taxon>
        <taxon>Pseudomonadati</taxon>
        <taxon>Pseudomonadota</taxon>
        <taxon>Betaproteobacteria</taxon>
        <taxon>Burkholderiales</taxon>
        <taxon>Oxalobacteraceae</taxon>
        <taxon>Telluria group</taxon>
        <taxon>Massilia</taxon>
    </lineage>
</organism>
<keyword evidence="1" id="KW-0378">Hydrolase</keyword>
<dbReference type="SMART" id="SM00047">
    <property type="entry name" value="LYZ2"/>
    <property type="match status" value="1"/>
</dbReference>
<feature type="domain" description="Mannosyl-glycoprotein endo-beta-N-acetylglucosamidase-like" evidence="3">
    <location>
        <begin position="79"/>
        <end position="238"/>
    </location>
</feature>
<dbReference type="PANTHER" id="PTHR33308">
    <property type="entry name" value="PEPTIDOGLYCAN HYDROLASE FLGJ"/>
    <property type="match status" value="1"/>
</dbReference>
<dbReference type="EMBL" id="JBHSMU010000003">
    <property type="protein sequence ID" value="MFC5458271.1"/>
    <property type="molecule type" value="Genomic_DNA"/>
</dbReference>
<reference evidence="5" key="1">
    <citation type="journal article" date="2019" name="Int. J. Syst. Evol. Microbiol.">
        <title>The Global Catalogue of Microorganisms (GCM) 10K type strain sequencing project: providing services to taxonomists for standard genome sequencing and annotation.</title>
        <authorList>
            <consortium name="The Broad Institute Genomics Platform"/>
            <consortium name="The Broad Institute Genome Sequencing Center for Infectious Disease"/>
            <person name="Wu L."/>
            <person name="Ma J."/>
        </authorList>
    </citation>
    <scope>NUCLEOTIDE SEQUENCE [LARGE SCALE GENOMIC DNA]</scope>
    <source>
        <strain evidence="5">KACC 12649</strain>
    </source>
</reference>
<dbReference type="PANTHER" id="PTHR33308:SF9">
    <property type="entry name" value="PEPTIDOGLYCAN HYDROLASE FLGJ"/>
    <property type="match status" value="1"/>
</dbReference>
<evidence type="ECO:0000256" key="2">
    <source>
        <dbReference type="SAM" id="MobiDB-lite"/>
    </source>
</evidence>
<dbReference type="Pfam" id="PF01832">
    <property type="entry name" value="Glucosaminidase"/>
    <property type="match status" value="1"/>
</dbReference>
<proteinExistence type="predicted"/>
<evidence type="ECO:0000259" key="3">
    <source>
        <dbReference type="SMART" id="SM00047"/>
    </source>
</evidence>
<dbReference type="Gene3D" id="2.10.70.40">
    <property type="entry name" value="peptidoglycan hydrolase"/>
    <property type="match status" value="1"/>
</dbReference>
<sequence length="239" mass="24357">MRHAEFSTTAVPATLPTAPTRPTTAIGGGSGFGRAFADVQGEVATFIQEGGGDTSPALSPEGSIWHTRSAASVLAAPEDEGGSTSSEQQAFLDSIAPWAKEAADKLGVAPELVQAHAALESGWGQRPIRDAIGASSHNLFGIKAGASWNGAVSETATTEYVGGAAVKTSARFRAYPDGASAFRDYAQMLLENPRYRGAIGAGSDANAFAQGLAKGGYATDPAYAAKLSRLAGKLQGING</sequence>
<dbReference type="InterPro" id="IPR002901">
    <property type="entry name" value="MGlyc_endo_b_GlcNAc-like_dom"/>
</dbReference>
<name>A0ABW0L094_9BURK</name>
<feature type="region of interest" description="Disordered" evidence="2">
    <location>
        <begin position="1"/>
        <end position="26"/>
    </location>
</feature>
<dbReference type="Proteomes" id="UP001596050">
    <property type="component" value="Unassembled WGS sequence"/>
</dbReference>
<keyword evidence="5" id="KW-1185">Reference proteome</keyword>
<dbReference type="InterPro" id="IPR051056">
    <property type="entry name" value="Glycosyl_Hydrolase_73"/>
</dbReference>
<gene>
    <name evidence="4" type="ORF">ACFPN5_00440</name>
</gene>
<evidence type="ECO:0000313" key="5">
    <source>
        <dbReference type="Proteomes" id="UP001596050"/>
    </source>
</evidence>
<protein>
    <submittedName>
        <fullName evidence="4">Glucosaminidase domain-containing protein</fullName>
    </submittedName>
</protein>
<evidence type="ECO:0000256" key="1">
    <source>
        <dbReference type="ARBA" id="ARBA00022801"/>
    </source>
</evidence>
<dbReference type="RefSeq" id="WP_379778961.1">
    <property type="nucleotide sequence ID" value="NZ_JBHSMU010000003.1"/>
</dbReference>
<evidence type="ECO:0000313" key="4">
    <source>
        <dbReference type="EMBL" id="MFC5458271.1"/>
    </source>
</evidence>
<dbReference type="PRINTS" id="PR01002">
    <property type="entry name" value="FLGFLGJ"/>
</dbReference>
<feature type="compositionally biased region" description="Low complexity" evidence="2">
    <location>
        <begin position="8"/>
        <end position="25"/>
    </location>
</feature>
<dbReference type="Gene3D" id="1.10.530.10">
    <property type="match status" value="1"/>
</dbReference>